<feature type="non-terminal residue" evidence="1">
    <location>
        <position position="1"/>
    </location>
</feature>
<proteinExistence type="predicted"/>
<keyword evidence="2" id="KW-1185">Reference proteome</keyword>
<sequence length="57" mass="6178">VSSISDTYVSLPTRELSIGDEVDVLVDGRVVGHEKCHNFGGDAIFHGKKVPPDYAIH</sequence>
<gene>
    <name evidence="1" type="ORF">KI387_007127</name>
</gene>
<accession>A0AA38GPA3</accession>
<name>A0AA38GPA3_TAXCH</name>
<dbReference type="Proteomes" id="UP000824469">
    <property type="component" value="Unassembled WGS sequence"/>
</dbReference>
<protein>
    <submittedName>
        <fullName evidence="1">Uncharacterized protein</fullName>
    </submittedName>
</protein>
<dbReference type="AlphaFoldDB" id="A0AA38GPA3"/>
<evidence type="ECO:0000313" key="1">
    <source>
        <dbReference type="EMBL" id="KAH9326949.1"/>
    </source>
</evidence>
<organism evidence="1 2">
    <name type="scientific">Taxus chinensis</name>
    <name type="common">Chinese yew</name>
    <name type="synonym">Taxus wallichiana var. chinensis</name>
    <dbReference type="NCBI Taxonomy" id="29808"/>
    <lineage>
        <taxon>Eukaryota</taxon>
        <taxon>Viridiplantae</taxon>
        <taxon>Streptophyta</taxon>
        <taxon>Embryophyta</taxon>
        <taxon>Tracheophyta</taxon>
        <taxon>Spermatophyta</taxon>
        <taxon>Pinopsida</taxon>
        <taxon>Pinidae</taxon>
        <taxon>Conifers II</taxon>
        <taxon>Cupressales</taxon>
        <taxon>Taxaceae</taxon>
        <taxon>Taxus</taxon>
    </lineage>
</organism>
<reference evidence="1 2" key="1">
    <citation type="journal article" date="2021" name="Nat. Plants">
        <title>The Taxus genome provides insights into paclitaxel biosynthesis.</title>
        <authorList>
            <person name="Xiong X."/>
            <person name="Gou J."/>
            <person name="Liao Q."/>
            <person name="Li Y."/>
            <person name="Zhou Q."/>
            <person name="Bi G."/>
            <person name="Li C."/>
            <person name="Du R."/>
            <person name="Wang X."/>
            <person name="Sun T."/>
            <person name="Guo L."/>
            <person name="Liang H."/>
            <person name="Lu P."/>
            <person name="Wu Y."/>
            <person name="Zhang Z."/>
            <person name="Ro D.K."/>
            <person name="Shang Y."/>
            <person name="Huang S."/>
            <person name="Yan J."/>
        </authorList>
    </citation>
    <scope>NUCLEOTIDE SEQUENCE [LARGE SCALE GENOMIC DNA]</scope>
    <source>
        <strain evidence="1">Ta-2019</strain>
    </source>
</reference>
<comment type="caution">
    <text evidence="1">The sequence shown here is derived from an EMBL/GenBank/DDBJ whole genome shotgun (WGS) entry which is preliminary data.</text>
</comment>
<evidence type="ECO:0000313" key="2">
    <source>
        <dbReference type="Proteomes" id="UP000824469"/>
    </source>
</evidence>
<dbReference type="EMBL" id="JAHRHJ020000002">
    <property type="protein sequence ID" value="KAH9326949.1"/>
    <property type="molecule type" value="Genomic_DNA"/>
</dbReference>